<evidence type="ECO:0000313" key="1">
    <source>
        <dbReference type="EMBL" id="PHT92059.1"/>
    </source>
</evidence>
<dbReference type="PANTHER" id="PTHR36030">
    <property type="entry name" value="CALMODULIN-BINDING DOMAIN-CONTAINING PROTEIN"/>
    <property type="match status" value="1"/>
</dbReference>
<keyword evidence="2" id="KW-1185">Reference proteome</keyword>
<comment type="caution">
    <text evidence="1">The sequence shown here is derived from an EMBL/GenBank/DDBJ whole genome shotgun (WGS) entry which is preliminary data.</text>
</comment>
<evidence type="ECO:0000313" key="2">
    <source>
        <dbReference type="Proteomes" id="UP000222542"/>
    </source>
</evidence>
<dbReference type="OrthoDB" id="911847at2759"/>
<dbReference type="KEGG" id="cann:107861503"/>
<dbReference type="Gramene" id="PHT92059">
    <property type="protein sequence ID" value="PHT92059"/>
    <property type="gene ID" value="T459_07172"/>
</dbReference>
<organism evidence="1 2">
    <name type="scientific">Capsicum annuum</name>
    <name type="common">Capsicum pepper</name>
    <dbReference type="NCBI Taxonomy" id="4072"/>
    <lineage>
        <taxon>Eukaryota</taxon>
        <taxon>Viridiplantae</taxon>
        <taxon>Streptophyta</taxon>
        <taxon>Embryophyta</taxon>
        <taxon>Tracheophyta</taxon>
        <taxon>Spermatophyta</taxon>
        <taxon>Magnoliopsida</taxon>
        <taxon>eudicotyledons</taxon>
        <taxon>Gunneridae</taxon>
        <taxon>Pentapetalae</taxon>
        <taxon>asterids</taxon>
        <taxon>lamiids</taxon>
        <taxon>Solanales</taxon>
        <taxon>Solanaceae</taxon>
        <taxon>Solanoideae</taxon>
        <taxon>Capsiceae</taxon>
        <taxon>Capsicum</taxon>
    </lineage>
</organism>
<protein>
    <submittedName>
        <fullName evidence="1">Uncharacterized protein</fullName>
    </submittedName>
</protein>
<dbReference type="OMA" id="NYISCVQ"/>
<dbReference type="EMBL" id="AYRZ02000002">
    <property type="protein sequence ID" value="PHT92059.1"/>
    <property type="molecule type" value="Genomic_DNA"/>
</dbReference>
<dbReference type="Proteomes" id="UP000222542">
    <property type="component" value="Unassembled WGS sequence"/>
</dbReference>
<reference evidence="1 2" key="1">
    <citation type="journal article" date="2014" name="Nat. Genet.">
        <title>Genome sequence of the hot pepper provides insights into the evolution of pungency in Capsicum species.</title>
        <authorList>
            <person name="Kim S."/>
            <person name="Park M."/>
            <person name="Yeom S.I."/>
            <person name="Kim Y.M."/>
            <person name="Lee J.M."/>
            <person name="Lee H.A."/>
            <person name="Seo E."/>
            <person name="Choi J."/>
            <person name="Cheong K."/>
            <person name="Kim K.T."/>
            <person name="Jung K."/>
            <person name="Lee G.W."/>
            <person name="Oh S.K."/>
            <person name="Bae C."/>
            <person name="Kim S.B."/>
            <person name="Lee H.Y."/>
            <person name="Kim S.Y."/>
            <person name="Kim M.S."/>
            <person name="Kang B.C."/>
            <person name="Jo Y.D."/>
            <person name="Yang H.B."/>
            <person name="Jeong H.J."/>
            <person name="Kang W.H."/>
            <person name="Kwon J.K."/>
            <person name="Shin C."/>
            <person name="Lim J.Y."/>
            <person name="Park J.H."/>
            <person name="Huh J.H."/>
            <person name="Kim J.S."/>
            <person name="Kim B.D."/>
            <person name="Cohen O."/>
            <person name="Paran I."/>
            <person name="Suh M.C."/>
            <person name="Lee S.B."/>
            <person name="Kim Y.K."/>
            <person name="Shin Y."/>
            <person name="Noh S.J."/>
            <person name="Park J."/>
            <person name="Seo Y.S."/>
            <person name="Kwon S.Y."/>
            <person name="Kim H.A."/>
            <person name="Park J.M."/>
            <person name="Kim H.J."/>
            <person name="Choi S.B."/>
            <person name="Bosland P.W."/>
            <person name="Reeves G."/>
            <person name="Jo S.H."/>
            <person name="Lee B.W."/>
            <person name="Cho H.T."/>
            <person name="Choi H.S."/>
            <person name="Lee M.S."/>
            <person name="Yu Y."/>
            <person name="Do Choi Y."/>
            <person name="Park B.S."/>
            <person name="van Deynze A."/>
            <person name="Ashrafi H."/>
            <person name="Hill T."/>
            <person name="Kim W.T."/>
            <person name="Pai H.S."/>
            <person name="Ahn H.K."/>
            <person name="Yeam I."/>
            <person name="Giovannoni J.J."/>
            <person name="Rose J.K."/>
            <person name="Sorensen I."/>
            <person name="Lee S.J."/>
            <person name="Kim R.W."/>
            <person name="Choi I.Y."/>
            <person name="Choi B.S."/>
            <person name="Lim J.S."/>
            <person name="Lee Y.H."/>
            <person name="Choi D."/>
        </authorList>
    </citation>
    <scope>NUCLEOTIDE SEQUENCE [LARGE SCALE GENOMIC DNA]</scope>
    <source>
        <strain evidence="2">cv. CM334</strain>
    </source>
</reference>
<name>A0A1U8FT42_CAPAN</name>
<reference evidence="1 2" key="2">
    <citation type="journal article" date="2017" name="Genome Biol.">
        <title>New reference genome sequences of hot pepper reveal the massive evolution of plant disease-resistance genes by retroduplication.</title>
        <authorList>
            <person name="Kim S."/>
            <person name="Park J."/>
            <person name="Yeom S.I."/>
            <person name="Kim Y.M."/>
            <person name="Seo E."/>
            <person name="Kim K.T."/>
            <person name="Kim M.S."/>
            <person name="Lee J.M."/>
            <person name="Cheong K."/>
            <person name="Shin H.S."/>
            <person name="Kim S.B."/>
            <person name="Han K."/>
            <person name="Lee J."/>
            <person name="Park M."/>
            <person name="Lee H.A."/>
            <person name="Lee H.Y."/>
            <person name="Lee Y."/>
            <person name="Oh S."/>
            <person name="Lee J.H."/>
            <person name="Choi E."/>
            <person name="Choi E."/>
            <person name="Lee S.E."/>
            <person name="Jeon J."/>
            <person name="Kim H."/>
            <person name="Choi G."/>
            <person name="Song H."/>
            <person name="Lee J."/>
            <person name="Lee S.C."/>
            <person name="Kwon J.K."/>
            <person name="Lee H.Y."/>
            <person name="Koo N."/>
            <person name="Hong Y."/>
            <person name="Kim R.W."/>
            <person name="Kang W.H."/>
            <person name="Huh J.H."/>
            <person name="Kang B.C."/>
            <person name="Yang T.J."/>
            <person name="Lee Y.H."/>
            <person name="Bennetzen J.L."/>
            <person name="Choi D."/>
        </authorList>
    </citation>
    <scope>NUCLEOTIDE SEQUENCE [LARGE SCALE GENOMIC DNA]</scope>
    <source>
        <strain evidence="2">cv. CM334</strain>
    </source>
</reference>
<dbReference type="AlphaFoldDB" id="A0A1U8FT42"/>
<gene>
    <name evidence="1" type="ORF">T459_07172</name>
</gene>
<proteinExistence type="predicted"/>
<sequence length="147" mass="16612">MESSRKRRTGFLKGKLMKSLYRGGRAAAPPVKLWPTAASTTNYSSEDDPPSTVYHLHLHQQQQQPKEKLVPFNPNSIITVNQEKAAPPLKPKISYYIPPQSTGREYSKGTNNYYAARCVDTDESVDVKAANYISFVQERFSSLERNC</sequence>
<dbReference type="PANTHER" id="PTHR36030:SF1">
    <property type="entry name" value="CALMODULIN-BINDING DOMAIN-CONTAINING PROTEIN"/>
    <property type="match status" value="1"/>
</dbReference>
<accession>A0A1U8FT42</accession>